<dbReference type="EMBL" id="CP009122">
    <property type="protein sequence ID" value="AJA10342.1"/>
    <property type="molecule type" value="Genomic_DNA"/>
</dbReference>
<dbReference type="InterPro" id="IPR001466">
    <property type="entry name" value="Beta-lactam-related"/>
</dbReference>
<dbReference type="AlphaFoldDB" id="A0A0A7PQV9"/>
<organism evidence="2 3">
    <name type="scientific">Sphingopyxis fribergensis</name>
    <dbReference type="NCBI Taxonomy" id="1515612"/>
    <lineage>
        <taxon>Bacteria</taxon>
        <taxon>Pseudomonadati</taxon>
        <taxon>Pseudomonadota</taxon>
        <taxon>Alphaproteobacteria</taxon>
        <taxon>Sphingomonadales</taxon>
        <taxon>Sphingomonadaceae</taxon>
        <taxon>Sphingopyxis</taxon>
    </lineage>
</organism>
<dbReference type="InterPro" id="IPR050491">
    <property type="entry name" value="AmpC-like"/>
</dbReference>
<feature type="domain" description="Beta-lactamase-related" evidence="1">
    <location>
        <begin position="75"/>
        <end position="387"/>
    </location>
</feature>
<dbReference type="PANTHER" id="PTHR46825">
    <property type="entry name" value="D-ALANYL-D-ALANINE-CARBOXYPEPTIDASE/ENDOPEPTIDASE AMPH"/>
    <property type="match status" value="1"/>
</dbReference>
<name>A0A0A7PQV9_9SPHN</name>
<dbReference type="Proteomes" id="UP000030907">
    <property type="component" value="Chromosome"/>
</dbReference>
<dbReference type="InterPro" id="IPR012338">
    <property type="entry name" value="Beta-lactam/transpept-like"/>
</dbReference>
<sequence length="435" mass="46744">MRSQSKNKSRKPVLTTLIAVVALGLAGWFGIHALGGKHPLASVPIPIKAPENLPDTPAEWRGRIDYRALDKQLTALSQRPEMAGLAVAVVEDGKLSFVRTYGVADKSTGAPVTPQTLFRWASVSKTATGALAAALAKDGKVDLDRSVASWRTSLRLPGGAEERVTVGDLLAQRTGLTKNAYDEKLEEGQSPQLLRASLALAPLQCEPGTCHTYQNIAFDTASEILGKAANELFPDAVEDRFFRPLGMVSAGYGKDRLTGAKDWAKPHRGAQVRPIKDAYWRVPAAAGVESDIVDFATWMQAMMGSRPDVLPGAVLEVAHRPRVGTGRLYGGTLRAATGDAGYGLGWRSFTYGGRRLEGHSGAVEGYRATMIFEPSTRTGVVALWNADWGFPFRIPFTVIDSYHGRDDAGWLDLGELPPVRGGAAKRHPVPTAPKG</sequence>
<reference evidence="2 3" key="1">
    <citation type="journal article" date="2015" name="Int. J. Syst. Evol. Microbiol.">
        <title>Description of Sphingopyxis fribergensis sp. nov. - a soil bacterium with the ability to degrade styrene and phenylacetic acid.</title>
        <authorList>
            <person name="Oelschlagel M."/>
            <person name="Ruckert C."/>
            <person name="Kalinowski J."/>
            <person name="Schmidt G."/>
            <person name="Schlomann M."/>
            <person name="Tischler D."/>
        </authorList>
    </citation>
    <scope>NUCLEOTIDE SEQUENCE [LARGE SCALE GENOMIC DNA]</scope>
    <source>
        <strain evidence="2 3">Kp5.2</strain>
    </source>
</reference>
<accession>A0A0A7PQV9</accession>
<evidence type="ECO:0000313" key="2">
    <source>
        <dbReference type="EMBL" id="AJA10342.1"/>
    </source>
</evidence>
<dbReference type="Gene3D" id="3.40.710.10">
    <property type="entry name" value="DD-peptidase/beta-lactamase superfamily"/>
    <property type="match status" value="1"/>
</dbReference>
<dbReference type="STRING" id="1515612.SKP52_17355"/>
<dbReference type="HOGENOM" id="CLU_020027_14_3_5"/>
<dbReference type="Pfam" id="PF00144">
    <property type="entry name" value="Beta-lactamase"/>
    <property type="match status" value="1"/>
</dbReference>
<dbReference type="PANTHER" id="PTHR46825:SF15">
    <property type="entry name" value="BETA-LACTAMASE-RELATED DOMAIN-CONTAINING PROTEIN"/>
    <property type="match status" value="1"/>
</dbReference>
<dbReference type="OrthoDB" id="119951at2"/>
<dbReference type="SUPFAM" id="SSF56601">
    <property type="entry name" value="beta-lactamase/transpeptidase-like"/>
    <property type="match status" value="1"/>
</dbReference>
<evidence type="ECO:0000259" key="1">
    <source>
        <dbReference type="Pfam" id="PF00144"/>
    </source>
</evidence>
<dbReference type="KEGG" id="sphk:SKP52_17355"/>
<dbReference type="RefSeq" id="WP_052208475.1">
    <property type="nucleotide sequence ID" value="NZ_CP009122.1"/>
</dbReference>
<gene>
    <name evidence="2" type="ORF">SKP52_17355</name>
</gene>
<evidence type="ECO:0000313" key="3">
    <source>
        <dbReference type="Proteomes" id="UP000030907"/>
    </source>
</evidence>
<protein>
    <submittedName>
        <fullName evidence="2">Beta-lactamase</fullName>
    </submittedName>
</protein>
<proteinExistence type="predicted"/>
<keyword evidence="3" id="KW-1185">Reference proteome</keyword>